<evidence type="ECO:0000256" key="2">
    <source>
        <dbReference type="ARBA" id="ARBA00022737"/>
    </source>
</evidence>
<name>G7IPH5_MEDTR</name>
<dbReference type="GO" id="GO:0003729">
    <property type="term" value="F:mRNA binding"/>
    <property type="evidence" value="ECO:0000318"/>
    <property type="project" value="GO_Central"/>
</dbReference>
<evidence type="ECO:0000256" key="1">
    <source>
        <dbReference type="ARBA" id="ARBA00007626"/>
    </source>
</evidence>
<dbReference type="Gene3D" id="1.25.40.10">
    <property type="entry name" value="Tetratricopeptide repeat domain"/>
    <property type="match status" value="2"/>
</dbReference>
<protein>
    <submittedName>
        <fullName evidence="4">PPR containing plant-like protein</fullName>
    </submittedName>
</protein>
<reference evidence="4 6" key="1">
    <citation type="journal article" date="2011" name="Nature">
        <title>The Medicago genome provides insight into the evolution of rhizobial symbioses.</title>
        <authorList>
            <person name="Young N.D."/>
            <person name="Debelle F."/>
            <person name="Oldroyd G.E."/>
            <person name="Geurts R."/>
            <person name="Cannon S.B."/>
            <person name="Udvardi M.K."/>
            <person name="Benedito V.A."/>
            <person name="Mayer K.F."/>
            <person name="Gouzy J."/>
            <person name="Schoof H."/>
            <person name="Van de Peer Y."/>
            <person name="Proost S."/>
            <person name="Cook D.R."/>
            <person name="Meyers B.C."/>
            <person name="Spannagl M."/>
            <person name="Cheung F."/>
            <person name="De Mita S."/>
            <person name="Krishnakumar V."/>
            <person name="Gundlach H."/>
            <person name="Zhou S."/>
            <person name="Mudge J."/>
            <person name="Bharti A.K."/>
            <person name="Murray J.D."/>
            <person name="Naoumkina M.A."/>
            <person name="Rosen B."/>
            <person name="Silverstein K.A."/>
            <person name="Tang H."/>
            <person name="Rombauts S."/>
            <person name="Zhao P.X."/>
            <person name="Zhou P."/>
            <person name="Barbe V."/>
            <person name="Bardou P."/>
            <person name="Bechner M."/>
            <person name="Bellec A."/>
            <person name="Berger A."/>
            <person name="Berges H."/>
            <person name="Bidwell S."/>
            <person name="Bisseling T."/>
            <person name="Choisne N."/>
            <person name="Couloux A."/>
            <person name="Denny R."/>
            <person name="Deshpande S."/>
            <person name="Dai X."/>
            <person name="Doyle J.J."/>
            <person name="Dudez A.M."/>
            <person name="Farmer A.D."/>
            <person name="Fouteau S."/>
            <person name="Franken C."/>
            <person name="Gibelin C."/>
            <person name="Gish J."/>
            <person name="Goldstein S."/>
            <person name="Gonzalez A.J."/>
            <person name="Green P.J."/>
            <person name="Hallab A."/>
            <person name="Hartog M."/>
            <person name="Hua A."/>
            <person name="Humphray S.J."/>
            <person name="Jeong D.H."/>
            <person name="Jing Y."/>
            <person name="Jocker A."/>
            <person name="Kenton S.M."/>
            <person name="Kim D.J."/>
            <person name="Klee K."/>
            <person name="Lai H."/>
            <person name="Lang C."/>
            <person name="Lin S."/>
            <person name="Macmil S.L."/>
            <person name="Magdelenat G."/>
            <person name="Matthews L."/>
            <person name="McCorrison J."/>
            <person name="Monaghan E.L."/>
            <person name="Mun J.H."/>
            <person name="Najar F.Z."/>
            <person name="Nicholson C."/>
            <person name="Noirot C."/>
            <person name="O'Bleness M."/>
            <person name="Paule C.R."/>
            <person name="Poulain J."/>
            <person name="Prion F."/>
            <person name="Qin B."/>
            <person name="Qu C."/>
            <person name="Retzel E.F."/>
            <person name="Riddle C."/>
            <person name="Sallet E."/>
            <person name="Samain S."/>
            <person name="Samson N."/>
            <person name="Sanders I."/>
            <person name="Saurat O."/>
            <person name="Scarpelli C."/>
            <person name="Schiex T."/>
            <person name="Segurens B."/>
            <person name="Severin A.J."/>
            <person name="Sherrier D.J."/>
            <person name="Shi R."/>
            <person name="Sims S."/>
            <person name="Singer S.R."/>
            <person name="Sinharoy S."/>
            <person name="Sterck L."/>
            <person name="Viollet A."/>
            <person name="Wang B.B."/>
            <person name="Wang K."/>
            <person name="Wang M."/>
            <person name="Wang X."/>
            <person name="Warfsmann J."/>
            <person name="Weissenbach J."/>
            <person name="White D.D."/>
            <person name="White J.D."/>
            <person name="Wiley G.B."/>
            <person name="Wincker P."/>
            <person name="Xing Y."/>
            <person name="Yang L."/>
            <person name="Yao Z."/>
            <person name="Ying F."/>
            <person name="Zhai J."/>
            <person name="Zhou L."/>
            <person name="Zuber A."/>
            <person name="Denarie J."/>
            <person name="Dixon R.A."/>
            <person name="May G.D."/>
            <person name="Schwartz D.C."/>
            <person name="Rogers J."/>
            <person name="Quetier F."/>
            <person name="Town C.D."/>
            <person name="Roe B.A."/>
        </authorList>
    </citation>
    <scope>NUCLEOTIDE SEQUENCE [LARGE SCALE GENOMIC DNA]</scope>
    <source>
        <strain evidence="4">A17</strain>
        <strain evidence="5 6">cv. Jemalong A17</strain>
    </source>
</reference>
<dbReference type="HOGENOM" id="CLU_002706_10_0_1"/>
<evidence type="ECO:0000256" key="3">
    <source>
        <dbReference type="PROSITE-ProRule" id="PRU00708"/>
    </source>
</evidence>
<evidence type="ECO:0000313" key="6">
    <source>
        <dbReference type="Proteomes" id="UP000002051"/>
    </source>
</evidence>
<accession>A0A0C3UVZ6</accession>
<keyword evidence="2" id="KW-0677">Repeat</keyword>
<dbReference type="PANTHER" id="PTHR47447">
    <property type="entry name" value="OS03G0856100 PROTEIN"/>
    <property type="match status" value="1"/>
</dbReference>
<gene>
    <name evidence="4" type="ordered locus">MTR_2g007050</name>
</gene>
<evidence type="ECO:0000313" key="4">
    <source>
        <dbReference type="EMBL" id="AES63285.2"/>
    </source>
</evidence>
<dbReference type="EnsemblPlants" id="AES63285">
    <property type="protein sequence ID" value="AES63285"/>
    <property type="gene ID" value="MTR_2g007050"/>
</dbReference>
<reference evidence="4 6" key="2">
    <citation type="journal article" date="2014" name="BMC Genomics">
        <title>An improved genome release (version Mt4.0) for the model legume Medicago truncatula.</title>
        <authorList>
            <person name="Tang H."/>
            <person name="Krishnakumar V."/>
            <person name="Bidwell S."/>
            <person name="Rosen B."/>
            <person name="Chan A."/>
            <person name="Zhou S."/>
            <person name="Gentzbittel L."/>
            <person name="Childs K.L."/>
            <person name="Yandell M."/>
            <person name="Gundlach H."/>
            <person name="Mayer K.F."/>
            <person name="Schwartz D.C."/>
            <person name="Town C.D."/>
        </authorList>
    </citation>
    <scope>GENOME REANNOTATION</scope>
    <source>
        <strain evidence="5 6">cv. Jemalong A17</strain>
    </source>
</reference>
<dbReference type="PaxDb" id="3880-AES63285"/>
<dbReference type="InterPro" id="IPR002885">
    <property type="entry name" value="PPR_rpt"/>
</dbReference>
<reference evidence="5" key="3">
    <citation type="submission" date="2015-04" db="UniProtKB">
        <authorList>
            <consortium name="EnsemblPlants"/>
        </authorList>
    </citation>
    <scope>IDENTIFICATION</scope>
    <source>
        <strain evidence="5">cv. Jemalong A17</strain>
    </source>
</reference>
<comment type="similarity">
    <text evidence="1">Belongs to the PPR family. P subfamily.</text>
</comment>
<keyword evidence="6" id="KW-1185">Reference proteome</keyword>
<dbReference type="NCBIfam" id="TIGR00756">
    <property type="entry name" value="PPR"/>
    <property type="match status" value="3"/>
</dbReference>
<dbReference type="AlphaFoldDB" id="G7IPH5"/>
<dbReference type="Pfam" id="PF13812">
    <property type="entry name" value="PPR_3"/>
    <property type="match status" value="1"/>
</dbReference>
<dbReference type="Proteomes" id="UP000002051">
    <property type="component" value="Chromosome 2"/>
</dbReference>
<dbReference type="eggNOG" id="KOG4197">
    <property type="taxonomic scope" value="Eukaryota"/>
</dbReference>
<dbReference type="PANTHER" id="PTHR47447:SF17">
    <property type="entry name" value="OS12G0638900 PROTEIN"/>
    <property type="match status" value="1"/>
</dbReference>
<dbReference type="PROSITE" id="PS51375">
    <property type="entry name" value="PPR"/>
    <property type="match status" value="3"/>
</dbReference>
<proteinExistence type="inferred from homology"/>
<dbReference type="ExpressionAtlas" id="G7IPH5">
    <property type="expression patterns" value="differential"/>
</dbReference>
<feature type="repeat" description="PPR" evidence="3">
    <location>
        <begin position="217"/>
        <end position="251"/>
    </location>
</feature>
<evidence type="ECO:0000313" key="5">
    <source>
        <dbReference type="EnsemblPlants" id="AES63285"/>
    </source>
</evidence>
<sequence>MEEIPMDKVQHEASCLCNMKLGYEYQPKPVKLKEKTSESQYLRAFSTDTSLDKEGVTSEVLKEFCATIENASTTSARVYSAYIDKMCKAGNLSALSQMLQILNDKNIVVSPNMYNLILVEASQKNDIVLSCQMLKKLLLSGESPSATSCVKFAQAFREVNQFTELIIFLKEIVSETSCSSISSFINKIIFAFAKSGQKDSALAIFEHLREQNNSCLDLITYNIVLDILGRKGRVDEMLDMFASLKETGFVPDTISYNTLINGLRKVGRSDMCFEYFKEMKENGNEPDLLTYTALIDISGRAGNIEESLKFFMEMKLKGILPSIQIYRSLIHNLNKTENIELATELLEEMNSSSTCLAVPGDFKTKRRQRKT</sequence>
<feature type="repeat" description="PPR" evidence="3">
    <location>
        <begin position="287"/>
        <end position="321"/>
    </location>
</feature>
<organism evidence="4 6">
    <name type="scientific">Medicago truncatula</name>
    <name type="common">Barrel medic</name>
    <name type="synonym">Medicago tribuloides</name>
    <dbReference type="NCBI Taxonomy" id="3880"/>
    <lineage>
        <taxon>Eukaryota</taxon>
        <taxon>Viridiplantae</taxon>
        <taxon>Streptophyta</taxon>
        <taxon>Embryophyta</taxon>
        <taxon>Tracheophyta</taxon>
        <taxon>Spermatophyta</taxon>
        <taxon>Magnoliopsida</taxon>
        <taxon>eudicotyledons</taxon>
        <taxon>Gunneridae</taxon>
        <taxon>Pentapetalae</taxon>
        <taxon>rosids</taxon>
        <taxon>fabids</taxon>
        <taxon>Fabales</taxon>
        <taxon>Fabaceae</taxon>
        <taxon>Papilionoideae</taxon>
        <taxon>50 kb inversion clade</taxon>
        <taxon>NPAAA clade</taxon>
        <taxon>Hologalegina</taxon>
        <taxon>IRL clade</taxon>
        <taxon>Trifolieae</taxon>
        <taxon>Medicago</taxon>
    </lineage>
</organism>
<dbReference type="Pfam" id="PF01535">
    <property type="entry name" value="PPR"/>
    <property type="match status" value="1"/>
</dbReference>
<dbReference type="GO" id="GO:0005737">
    <property type="term" value="C:cytoplasm"/>
    <property type="evidence" value="ECO:0000318"/>
    <property type="project" value="GO_Central"/>
</dbReference>
<feature type="repeat" description="PPR" evidence="3">
    <location>
        <begin position="252"/>
        <end position="286"/>
    </location>
</feature>
<dbReference type="SUPFAM" id="SSF81901">
    <property type="entry name" value="HCP-like"/>
    <property type="match status" value="1"/>
</dbReference>
<dbReference type="Pfam" id="PF13041">
    <property type="entry name" value="PPR_2"/>
    <property type="match status" value="1"/>
</dbReference>
<dbReference type="EMBL" id="CM001218">
    <property type="protein sequence ID" value="AES63285.2"/>
    <property type="molecule type" value="Genomic_DNA"/>
</dbReference>
<dbReference type="GO" id="GO:0006397">
    <property type="term" value="P:mRNA processing"/>
    <property type="evidence" value="ECO:0000318"/>
    <property type="project" value="GO_Central"/>
</dbReference>
<accession>G7IPH5</accession>
<dbReference type="InterPro" id="IPR011990">
    <property type="entry name" value="TPR-like_helical_dom_sf"/>
</dbReference>